<keyword evidence="5" id="KW-0833">Ubl conjugation pathway</keyword>
<evidence type="ECO:0000256" key="2">
    <source>
        <dbReference type="ARBA" id="ARBA00013927"/>
    </source>
</evidence>
<dbReference type="Pfam" id="PF03256">
    <property type="entry name" value="ANAPC10"/>
    <property type="match status" value="1"/>
</dbReference>
<dbReference type="SMART" id="SM01337">
    <property type="entry name" value="APC10"/>
    <property type="match status" value="1"/>
</dbReference>
<dbReference type="InterPro" id="IPR008979">
    <property type="entry name" value="Galactose-bd-like_sf"/>
</dbReference>
<dbReference type="GO" id="GO:0031145">
    <property type="term" value="P:anaphase-promoting complex-dependent catabolic process"/>
    <property type="evidence" value="ECO:0007669"/>
    <property type="project" value="InterPro"/>
</dbReference>
<dbReference type="InterPro" id="IPR016901">
    <property type="entry name" value="APC10/Doc1"/>
</dbReference>
<dbReference type="Gene3D" id="2.60.120.260">
    <property type="entry name" value="Galactose-binding domain-like"/>
    <property type="match status" value="1"/>
</dbReference>
<keyword evidence="9" id="KW-1185">Reference proteome</keyword>
<evidence type="ECO:0000256" key="5">
    <source>
        <dbReference type="ARBA" id="ARBA00022786"/>
    </source>
</evidence>
<evidence type="ECO:0000259" key="7">
    <source>
        <dbReference type="PROSITE" id="PS51284"/>
    </source>
</evidence>
<protein>
    <recommendedName>
        <fullName evidence="2">Anaphase-promoting complex subunit 10</fullName>
    </recommendedName>
</protein>
<feature type="domain" description="DOC" evidence="7">
    <location>
        <begin position="1"/>
        <end position="171"/>
    </location>
</feature>
<evidence type="ECO:0000256" key="1">
    <source>
        <dbReference type="ARBA" id="ARBA00006762"/>
    </source>
</evidence>
<proteinExistence type="inferred from homology"/>
<evidence type="ECO:0000256" key="4">
    <source>
        <dbReference type="ARBA" id="ARBA00022776"/>
    </source>
</evidence>
<reference evidence="8" key="2">
    <citation type="submission" date="2022-06" db="UniProtKB">
        <authorList>
            <consortium name="EnsemblMetazoa"/>
        </authorList>
    </citation>
    <scope>IDENTIFICATION</scope>
    <source>
        <strain evidence="8">DF5081</strain>
    </source>
</reference>
<keyword evidence="6" id="KW-0131">Cell cycle</keyword>
<evidence type="ECO:0000313" key="9">
    <source>
        <dbReference type="Proteomes" id="UP000005237"/>
    </source>
</evidence>
<reference evidence="9" key="1">
    <citation type="submission" date="2010-08" db="EMBL/GenBank/DDBJ databases">
        <authorList>
            <consortium name="Caenorhabditis japonica Sequencing Consortium"/>
            <person name="Wilson R.K."/>
        </authorList>
    </citation>
    <scope>NUCLEOTIDE SEQUENCE [LARGE SCALE GENOMIC DNA]</scope>
    <source>
        <strain evidence="9">DF5081</strain>
    </source>
</reference>
<keyword evidence="3" id="KW-0132">Cell division</keyword>
<name>A0A8R1HYX6_CAEJA</name>
<organism evidence="8 9">
    <name type="scientific">Caenorhabditis japonica</name>
    <dbReference type="NCBI Taxonomy" id="281687"/>
    <lineage>
        <taxon>Eukaryota</taxon>
        <taxon>Metazoa</taxon>
        <taxon>Ecdysozoa</taxon>
        <taxon>Nematoda</taxon>
        <taxon>Chromadorea</taxon>
        <taxon>Rhabditida</taxon>
        <taxon>Rhabditina</taxon>
        <taxon>Rhabditomorpha</taxon>
        <taxon>Rhabditoidea</taxon>
        <taxon>Rhabditidae</taxon>
        <taxon>Peloderinae</taxon>
        <taxon>Caenorhabditis</taxon>
    </lineage>
</organism>
<dbReference type="CDD" id="cd08366">
    <property type="entry name" value="APC10"/>
    <property type="match status" value="1"/>
</dbReference>
<comment type="similarity">
    <text evidence="1">Belongs to the APC10 family.</text>
</comment>
<dbReference type="PROSITE" id="PS51284">
    <property type="entry name" value="DOC"/>
    <property type="match status" value="1"/>
</dbReference>
<dbReference type="GO" id="GO:0051301">
    <property type="term" value="P:cell division"/>
    <property type="evidence" value="ECO:0007669"/>
    <property type="project" value="UniProtKB-KW"/>
</dbReference>
<dbReference type="GO" id="GO:0070979">
    <property type="term" value="P:protein K11-linked ubiquitination"/>
    <property type="evidence" value="ECO:0007669"/>
    <property type="project" value="TreeGrafter"/>
</dbReference>
<evidence type="ECO:0000256" key="6">
    <source>
        <dbReference type="ARBA" id="ARBA00023306"/>
    </source>
</evidence>
<dbReference type="SUPFAM" id="SSF49785">
    <property type="entry name" value="Galactose-binding domain-like"/>
    <property type="match status" value="1"/>
</dbReference>
<evidence type="ECO:0000313" key="8">
    <source>
        <dbReference type="EnsemblMetazoa" id="CJA16020.1"/>
    </source>
</evidence>
<accession>A0A8R1HYX6</accession>
<dbReference type="PANTHER" id="PTHR12936">
    <property type="entry name" value="ANAPHASE-PROMOTING COMPLEX 10"/>
    <property type="match status" value="1"/>
</dbReference>
<evidence type="ECO:0000256" key="3">
    <source>
        <dbReference type="ARBA" id="ARBA00022618"/>
    </source>
</evidence>
<dbReference type="GO" id="GO:0005680">
    <property type="term" value="C:anaphase-promoting complex"/>
    <property type="evidence" value="ECO:0007669"/>
    <property type="project" value="InterPro"/>
</dbReference>
<dbReference type="OMA" id="HEKGRDC"/>
<dbReference type="Proteomes" id="UP000005237">
    <property type="component" value="Unassembled WGS sequence"/>
</dbReference>
<sequence length="187" mass="21772">MFEKPHDYKDITAEAYITLSSVAHSGGVDELLAESADMAWRTNEKTPHKMLLTFQKKTDIAFIMLYLDHERDESYCPSEMKVELGWGTNDWWYVGYRRILKPKGWVRIPLHDNLNHPRRCMVVQLTVTKNHESGRDCVIRHLRVIAPVTGHYDNMNGLILGPCARMETTQDTKHLKETIMLNYLSLR</sequence>
<dbReference type="PANTHER" id="PTHR12936:SF0">
    <property type="entry name" value="ANAPHASE-PROMOTING COMPLEX SUBUNIT 10"/>
    <property type="match status" value="1"/>
</dbReference>
<keyword evidence="4" id="KW-0498">Mitosis</keyword>
<dbReference type="AlphaFoldDB" id="A0A8R1HYX6"/>
<dbReference type="InterPro" id="IPR004939">
    <property type="entry name" value="APC_su10/DOC_dom"/>
</dbReference>
<dbReference type="EnsemblMetazoa" id="CJA16020.1">
    <property type="protein sequence ID" value="CJA16020.1"/>
    <property type="gene ID" value="WBGene00135224"/>
</dbReference>